<comment type="caution">
    <text evidence="4">The sequence shown here is derived from an EMBL/GenBank/DDBJ whole genome shotgun (WGS) entry which is preliminary data.</text>
</comment>
<gene>
    <name evidence="4" type="primary">sspA</name>
    <name evidence="4" type="ORF">HBJ55_03540</name>
</gene>
<dbReference type="CDD" id="cd03059">
    <property type="entry name" value="GST_N_SspA"/>
    <property type="match status" value="1"/>
</dbReference>
<accession>A0ABX0PNK7</accession>
<dbReference type="SFLD" id="SFLDS00019">
    <property type="entry name" value="Glutathione_Transferase_(cytos"/>
    <property type="match status" value="1"/>
</dbReference>
<evidence type="ECO:0000259" key="2">
    <source>
        <dbReference type="PROSITE" id="PS50404"/>
    </source>
</evidence>
<dbReference type="Pfam" id="PF13409">
    <property type="entry name" value="GST_N_2"/>
    <property type="match status" value="1"/>
</dbReference>
<sequence length="208" mass="23959">MGVVAKRSSMIFYSGSDDHLSHRVRIVLAEKGVAVDIVEVNGDQRPEELADLNPYNSVPTLVDRDLALYESKVMMEYLDERFPHPPLLPVYPVARAQSRLWMHRIEREWCPLVEQIVSGGKKEVEKARKELRESLVGISPIFEDVPFFMSEEFSLVDCCIAPILWRLPVLGIELPEKQVKPLVAYMERLFERESFVSALSENEREMRA</sequence>
<proteinExistence type="inferred from homology"/>
<dbReference type="Gene3D" id="1.20.1050.10">
    <property type="match status" value="1"/>
</dbReference>
<feature type="domain" description="GST N-terminal" evidence="2">
    <location>
        <begin position="8"/>
        <end position="86"/>
    </location>
</feature>
<dbReference type="InterPro" id="IPR034341">
    <property type="entry name" value="SspA_N"/>
</dbReference>
<dbReference type="Gene3D" id="3.40.30.10">
    <property type="entry name" value="Glutaredoxin"/>
    <property type="match status" value="1"/>
</dbReference>
<dbReference type="CDD" id="cd03186">
    <property type="entry name" value="GST_C_SspA"/>
    <property type="match status" value="1"/>
</dbReference>
<dbReference type="PROSITE" id="PS50404">
    <property type="entry name" value="GST_NTER"/>
    <property type="match status" value="1"/>
</dbReference>
<evidence type="ECO:0000256" key="1">
    <source>
        <dbReference type="ARBA" id="ARBA00009929"/>
    </source>
</evidence>
<dbReference type="PANTHER" id="PTHR43968">
    <property type="match status" value="1"/>
</dbReference>
<dbReference type="NCBIfam" id="NF007016">
    <property type="entry name" value="PRK09481.1"/>
    <property type="match status" value="1"/>
</dbReference>
<feature type="domain" description="GST C-terminal" evidence="3">
    <location>
        <begin position="91"/>
        <end position="208"/>
    </location>
</feature>
<protein>
    <submittedName>
        <fullName evidence="4">Stringent starvation protein A</fullName>
    </submittedName>
</protein>
<dbReference type="InterPro" id="IPR040079">
    <property type="entry name" value="Glutathione_S-Trfase"/>
</dbReference>
<evidence type="ECO:0000313" key="5">
    <source>
        <dbReference type="Proteomes" id="UP001318321"/>
    </source>
</evidence>
<dbReference type="PROSITE" id="PS50405">
    <property type="entry name" value="GST_CTER"/>
    <property type="match status" value="1"/>
</dbReference>
<dbReference type="InterPro" id="IPR036249">
    <property type="entry name" value="Thioredoxin-like_sf"/>
</dbReference>
<dbReference type="InterPro" id="IPR036282">
    <property type="entry name" value="Glutathione-S-Trfase_C_sf"/>
</dbReference>
<dbReference type="InterPro" id="IPR004045">
    <property type="entry name" value="Glutathione_S-Trfase_N"/>
</dbReference>
<dbReference type="Proteomes" id="UP001318321">
    <property type="component" value="Unassembled WGS sequence"/>
</dbReference>
<evidence type="ECO:0000259" key="3">
    <source>
        <dbReference type="PROSITE" id="PS50405"/>
    </source>
</evidence>
<dbReference type="SUPFAM" id="SSF47616">
    <property type="entry name" value="GST C-terminal domain-like"/>
    <property type="match status" value="1"/>
</dbReference>
<organism evidence="4 5">
    <name type="scientific">Billgrantia bachuensis</name>
    <dbReference type="NCBI Taxonomy" id="2717286"/>
    <lineage>
        <taxon>Bacteria</taxon>
        <taxon>Pseudomonadati</taxon>
        <taxon>Pseudomonadota</taxon>
        <taxon>Gammaproteobacteria</taxon>
        <taxon>Oceanospirillales</taxon>
        <taxon>Halomonadaceae</taxon>
        <taxon>Billgrantia</taxon>
    </lineage>
</organism>
<dbReference type="EMBL" id="JAAQTO010000007">
    <property type="protein sequence ID" value="NIC04499.1"/>
    <property type="molecule type" value="Genomic_DNA"/>
</dbReference>
<evidence type="ECO:0000313" key="4">
    <source>
        <dbReference type="EMBL" id="NIC04499.1"/>
    </source>
</evidence>
<dbReference type="PANTHER" id="PTHR43968:SF6">
    <property type="entry name" value="GLUTATHIONE S-TRANSFERASE OMEGA"/>
    <property type="match status" value="1"/>
</dbReference>
<reference evidence="4 5" key="1">
    <citation type="submission" date="2020-03" db="EMBL/GenBank/DDBJ databases">
        <title>Identification of Halomonas strains.</title>
        <authorList>
            <person name="Xiao Z."/>
            <person name="Dong F."/>
            <person name="Wang Z."/>
            <person name="Zhao J.-Y."/>
        </authorList>
    </citation>
    <scope>NUCLEOTIDE SEQUENCE [LARGE SCALE GENOMIC DNA]</scope>
    <source>
        <strain evidence="4 5">DX6</strain>
    </source>
</reference>
<dbReference type="InterPro" id="IPR010987">
    <property type="entry name" value="Glutathione-S-Trfase_C-like"/>
</dbReference>
<comment type="similarity">
    <text evidence="1">Belongs to the GST superfamily. HSP26 family.</text>
</comment>
<dbReference type="PROSITE" id="PS51354">
    <property type="entry name" value="GLUTAREDOXIN_2"/>
    <property type="match status" value="1"/>
</dbReference>
<dbReference type="InterPro" id="IPR004046">
    <property type="entry name" value="GST_C"/>
</dbReference>
<dbReference type="SUPFAM" id="SSF52833">
    <property type="entry name" value="Thioredoxin-like"/>
    <property type="match status" value="1"/>
</dbReference>
<keyword evidence="5" id="KW-1185">Reference proteome</keyword>
<name>A0ABX0PNK7_9GAMM</name>
<dbReference type="InterPro" id="IPR034342">
    <property type="entry name" value="SspA_C"/>
</dbReference>
<dbReference type="RefSeq" id="WP_167111113.1">
    <property type="nucleotide sequence ID" value="NZ_JAAQTO010000007.1"/>
</dbReference>
<dbReference type="SFLD" id="SFLDG00358">
    <property type="entry name" value="Main_(cytGST)"/>
    <property type="match status" value="1"/>
</dbReference>
<dbReference type="InterPro" id="IPR050983">
    <property type="entry name" value="GST_Omega/HSP26"/>
</dbReference>
<dbReference type="Pfam" id="PF00043">
    <property type="entry name" value="GST_C"/>
    <property type="match status" value="1"/>
</dbReference>